<organism evidence="1">
    <name type="scientific">Rhizophora mucronata</name>
    <name type="common">Asiatic mangrove</name>
    <dbReference type="NCBI Taxonomy" id="61149"/>
    <lineage>
        <taxon>Eukaryota</taxon>
        <taxon>Viridiplantae</taxon>
        <taxon>Streptophyta</taxon>
        <taxon>Embryophyta</taxon>
        <taxon>Tracheophyta</taxon>
        <taxon>Spermatophyta</taxon>
        <taxon>Magnoliopsida</taxon>
        <taxon>eudicotyledons</taxon>
        <taxon>Gunneridae</taxon>
        <taxon>Pentapetalae</taxon>
        <taxon>rosids</taxon>
        <taxon>fabids</taxon>
        <taxon>Malpighiales</taxon>
        <taxon>Rhizophoraceae</taxon>
        <taxon>Rhizophora</taxon>
    </lineage>
</organism>
<dbReference type="AlphaFoldDB" id="A0A2P2PC33"/>
<protein>
    <submittedName>
        <fullName evidence="1">Uncharacterized protein</fullName>
    </submittedName>
</protein>
<reference evidence="1" key="1">
    <citation type="submission" date="2018-02" db="EMBL/GenBank/DDBJ databases">
        <title>Rhizophora mucronata_Transcriptome.</title>
        <authorList>
            <person name="Meera S.P."/>
            <person name="Sreeshan A."/>
            <person name="Augustine A."/>
        </authorList>
    </citation>
    <scope>NUCLEOTIDE SEQUENCE</scope>
    <source>
        <tissue evidence="1">Leaf</tissue>
    </source>
</reference>
<dbReference type="EMBL" id="GGEC01071824">
    <property type="protein sequence ID" value="MBX52308.1"/>
    <property type="molecule type" value="Transcribed_RNA"/>
</dbReference>
<name>A0A2P2PC33_RHIMU</name>
<evidence type="ECO:0000313" key="1">
    <source>
        <dbReference type="EMBL" id="MBX52308.1"/>
    </source>
</evidence>
<sequence length="21" mass="2571">MLGHFFDCIFLIHKLIFFLLC</sequence>
<accession>A0A2P2PC33</accession>
<proteinExistence type="predicted"/>